<organism evidence="1">
    <name type="scientific">Trachysalambria curvirostris majanivirus</name>
    <dbReference type="NCBI Taxonomy" id="2984281"/>
    <lineage>
        <taxon>Viruses</taxon>
        <taxon>Viruses incertae sedis</taxon>
        <taxon>Naldaviricetes</taxon>
        <taxon>Nimaviridae</taxon>
    </lineage>
</organism>
<dbReference type="EMBL" id="LC738879">
    <property type="protein sequence ID" value="BDT62950.1"/>
    <property type="molecule type" value="Genomic_DNA"/>
</dbReference>
<proteinExistence type="predicted"/>
<accession>A0A9C7F8A7</accession>
<name>A0A9C7F8A7_9VIRU</name>
<evidence type="ECO:0000313" key="1">
    <source>
        <dbReference type="EMBL" id="BDT62950.1"/>
    </source>
</evidence>
<reference evidence="1" key="1">
    <citation type="submission" date="2022-10" db="EMBL/GenBank/DDBJ databases">
        <title>Genome sequences of endogenous nimaviruses in decapod crustaceans.</title>
        <authorList>
            <person name="Kawato S."/>
            <person name="Nozaki R."/>
            <person name="Kondo H."/>
            <person name="Hirono I."/>
        </authorList>
    </citation>
    <scope>NUCLEOTIDE SEQUENCE</scope>
    <source>
        <strain evidence="1">Ube2021</strain>
    </source>
</reference>
<protein>
    <submittedName>
        <fullName evidence="1">Uncharacterized protein</fullName>
    </submittedName>
</protein>
<sequence length="187" mass="22136">METKWSYYVCAHRMNETKKMPEMDIEQGAYSVNDETGASALMPDLDEGLHALNINFDKNDPIKDAYFLRPLKIKKTIKHHNPTSMKPPTSSIEKTHGYYSNSYYLITYKEENRHALKVMTENDEKNFVMNFYSPRNRNREANQITCQLSISNIINTIMYLEHENDNKKRYRYDTLEHDTLCFECLEI</sequence>